<name>A0AAE2V828_9BACT</name>
<dbReference type="Proteomes" id="UP000634206">
    <property type="component" value="Unassembled WGS sequence"/>
</dbReference>
<accession>A0AAE2V828</accession>
<gene>
    <name evidence="1" type="ORF">JIN83_07585</name>
</gene>
<sequence length="176" mass="20368">MHRSIIIFLLGLSCGFWQWLQPPVASRHAPTPQQHLTAPWPEHFEEQPLVPIPLTAAERAFSKDFPGSIASFRCGDQQVILRQVTRATRKLHPSADCLRASGHRLESVKLHRDVHGRHWAGCHARRGTERYFIRERIIAMENPDEEWTDVSSWFWHAQMAPDTGPWMAITLIRREP</sequence>
<protein>
    <submittedName>
        <fullName evidence="1">Uncharacterized protein</fullName>
    </submittedName>
</protein>
<organism evidence="1 2">
    <name type="scientific">Oceaniferula flava</name>
    <dbReference type="NCBI Taxonomy" id="2800421"/>
    <lineage>
        <taxon>Bacteria</taxon>
        <taxon>Pseudomonadati</taxon>
        <taxon>Verrucomicrobiota</taxon>
        <taxon>Verrucomicrobiia</taxon>
        <taxon>Verrucomicrobiales</taxon>
        <taxon>Verrucomicrobiaceae</taxon>
        <taxon>Oceaniferula</taxon>
    </lineage>
</organism>
<evidence type="ECO:0000313" key="1">
    <source>
        <dbReference type="EMBL" id="MBK1854817.1"/>
    </source>
</evidence>
<comment type="caution">
    <text evidence="1">The sequence shown here is derived from an EMBL/GenBank/DDBJ whole genome shotgun (WGS) entry which is preliminary data.</text>
</comment>
<reference evidence="1" key="1">
    <citation type="submission" date="2021-01" db="EMBL/GenBank/DDBJ databases">
        <title>Modified the classification status of verrucomicrobia.</title>
        <authorList>
            <person name="Feng X."/>
        </authorList>
    </citation>
    <scope>NUCLEOTIDE SEQUENCE</scope>
    <source>
        <strain evidence="1">5K15</strain>
    </source>
</reference>
<evidence type="ECO:0000313" key="2">
    <source>
        <dbReference type="Proteomes" id="UP000634206"/>
    </source>
</evidence>
<proteinExistence type="predicted"/>
<keyword evidence="2" id="KW-1185">Reference proteome</keyword>
<dbReference type="EMBL" id="JAENIG010000004">
    <property type="protein sequence ID" value="MBK1854817.1"/>
    <property type="molecule type" value="Genomic_DNA"/>
</dbReference>
<dbReference type="AlphaFoldDB" id="A0AAE2V828"/>
<dbReference type="RefSeq" id="WP_309489428.1">
    <property type="nucleotide sequence ID" value="NZ_JAENIG010000004.1"/>
</dbReference>